<feature type="domain" description="Glycosyltransferase subfamily 4-like N-terminal" evidence="2">
    <location>
        <begin position="19"/>
        <end position="165"/>
    </location>
</feature>
<protein>
    <submittedName>
        <fullName evidence="3">Spore coat protein SA</fullName>
        <ecNumber evidence="3">2.4.-.-</ecNumber>
    </submittedName>
</protein>
<organism evidence="3 4">
    <name type="scientific">Paraglaciecola mesophila</name>
    <dbReference type="NCBI Taxonomy" id="197222"/>
    <lineage>
        <taxon>Bacteria</taxon>
        <taxon>Pseudomonadati</taxon>
        <taxon>Pseudomonadota</taxon>
        <taxon>Gammaproteobacteria</taxon>
        <taxon>Alteromonadales</taxon>
        <taxon>Alteromonadaceae</taxon>
        <taxon>Paraglaciecola</taxon>
    </lineage>
</organism>
<feature type="domain" description="Glycosyl transferase family 1" evidence="1">
    <location>
        <begin position="204"/>
        <end position="353"/>
    </location>
</feature>
<evidence type="ECO:0000259" key="2">
    <source>
        <dbReference type="Pfam" id="PF13439"/>
    </source>
</evidence>
<dbReference type="Gene3D" id="3.40.50.2000">
    <property type="entry name" value="Glycogen Phosphorylase B"/>
    <property type="match status" value="2"/>
</dbReference>
<dbReference type="Pfam" id="PF00534">
    <property type="entry name" value="Glycos_transf_1"/>
    <property type="match status" value="1"/>
</dbReference>
<dbReference type="InterPro" id="IPR028098">
    <property type="entry name" value="Glyco_trans_4-like_N"/>
</dbReference>
<gene>
    <name evidence="3" type="ORF">FX988_02313</name>
</gene>
<dbReference type="EMBL" id="CP047656">
    <property type="protein sequence ID" value="QHJ12067.1"/>
    <property type="molecule type" value="Genomic_DNA"/>
</dbReference>
<evidence type="ECO:0000313" key="4">
    <source>
        <dbReference type="Proteomes" id="UP000464524"/>
    </source>
</evidence>
<dbReference type="OrthoDB" id="9775208at2"/>
<dbReference type="Pfam" id="PF13439">
    <property type="entry name" value="Glyco_transf_4"/>
    <property type="match status" value="1"/>
</dbReference>
<dbReference type="AlphaFoldDB" id="A0A857JM63"/>
<keyword evidence="3" id="KW-0328">Glycosyltransferase</keyword>
<keyword evidence="3" id="KW-0808">Transferase</keyword>
<dbReference type="InterPro" id="IPR001296">
    <property type="entry name" value="Glyco_trans_1"/>
</dbReference>
<evidence type="ECO:0000259" key="1">
    <source>
        <dbReference type="Pfam" id="PF00534"/>
    </source>
</evidence>
<dbReference type="SUPFAM" id="SSF53756">
    <property type="entry name" value="UDP-Glycosyltransferase/glycogen phosphorylase"/>
    <property type="match status" value="1"/>
</dbReference>
<keyword evidence="3" id="KW-0946">Virion</keyword>
<dbReference type="EC" id="2.4.-.-" evidence="3"/>
<proteinExistence type="predicted"/>
<evidence type="ECO:0000313" key="3">
    <source>
        <dbReference type="EMBL" id="QHJ12067.1"/>
    </source>
</evidence>
<dbReference type="RefSeq" id="WP_160179959.1">
    <property type="nucleotide sequence ID" value="NZ_CP047656.1"/>
</dbReference>
<keyword evidence="3" id="KW-0167">Capsid protein</keyword>
<dbReference type="GO" id="GO:0016757">
    <property type="term" value="F:glycosyltransferase activity"/>
    <property type="evidence" value="ECO:0007669"/>
    <property type="project" value="UniProtKB-KW"/>
</dbReference>
<dbReference type="KEGG" id="pmes:FX988_02313"/>
<accession>A0A857JM63</accession>
<dbReference type="Proteomes" id="UP000464524">
    <property type="component" value="Chromosome"/>
</dbReference>
<keyword evidence="4" id="KW-1185">Reference proteome</keyword>
<dbReference type="PANTHER" id="PTHR12526">
    <property type="entry name" value="GLYCOSYLTRANSFERASE"/>
    <property type="match status" value="1"/>
</dbReference>
<sequence length="395" mass="44060">MLRVLHLLKTAIGASWALRQTTELVKLGVEVHLALPDGPMVARYKAAGVVVHIFDPSIVLSQPWKNISKTKQLRRLVDEIKPDIIHSHFVATTLLMRLALRSHEIPRIFHVPGPLHLEHWGFRRAELASANRDDYWLASCLWTKNAYQAFGINAERVGLAYYGVNEGDFSFKPASDENMRAQLDLPQDTFLIGMVAYFYAPKAYLGQKRGLKGHEDLIDAIAIVRRHYPNVKCVFVGGPWAGADNYFAQVQGYAQQHAPGCCVFLGLRNDVPTLYPQFDLAVHPSHSENVGGAVESMYAGVATLTSNVGGFPDLVEDGVTGYMAPAQAPELLAKKIIQAIEQPQQRKKLVASASIRVANIMNVQHNAKQITDFYQQVMSQQTKRTARLDRRNRNA</sequence>
<reference evidence="3 4" key="1">
    <citation type="submission" date="2019-12" db="EMBL/GenBank/DDBJ databases">
        <title>Genome sequencing and assembly of endphytes of Porphyra tenera.</title>
        <authorList>
            <person name="Park J.M."/>
            <person name="Shin R."/>
            <person name="Jo S.H."/>
        </authorList>
    </citation>
    <scope>NUCLEOTIDE SEQUENCE [LARGE SCALE GENOMIC DNA]</scope>
    <source>
        <strain evidence="3 4">GPM4</strain>
    </source>
</reference>
<dbReference type="GO" id="GO:1901135">
    <property type="term" value="P:carbohydrate derivative metabolic process"/>
    <property type="evidence" value="ECO:0007669"/>
    <property type="project" value="UniProtKB-ARBA"/>
</dbReference>
<name>A0A857JM63_9ALTE</name>